<dbReference type="Proteomes" id="UP000766904">
    <property type="component" value="Unassembled WGS sequence"/>
</dbReference>
<gene>
    <name evidence="3" type="ORF">CV102_06095</name>
</gene>
<feature type="transmembrane region" description="Helical" evidence="2">
    <location>
        <begin position="153"/>
        <end position="176"/>
    </location>
</feature>
<feature type="transmembrane region" description="Helical" evidence="2">
    <location>
        <begin position="299"/>
        <end position="322"/>
    </location>
</feature>
<reference evidence="3" key="1">
    <citation type="submission" date="2017-11" db="EMBL/GenBank/DDBJ databases">
        <authorList>
            <person name="Kajale S.C."/>
            <person name="Sharma A."/>
        </authorList>
    </citation>
    <scope>NUCLEOTIDE SEQUENCE</scope>
    <source>
        <strain evidence="3">LS1_42</strain>
    </source>
</reference>
<dbReference type="AlphaFoldDB" id="A0A8J8TTG1"/>
<keyword evidence="4" id="KW-1185">Reference proteome</keyword>
<organism evidence="3 4">
    <name type="scientific">Natronococcus pandeyae</name>
    <dbReference type="NCBI Taxonomy" id="2055836"/>
    <lineage>
        <taxon>Archaea</taxon>
        <taxon>Methanobacteriati</taxon>
        <taxon>Methanobacteriota</taxon>
        <taxon>Stenosarchaea group</taxon>
        <taxon>Halobacteria</taxon>
        <taxon>Halobacteriales</taxon>
        <taxon>Natrialbaceae</taxon>
        <taxon>Natronococcus</taxon>
    </lineage>
</organism>
<evidence type="ECO:0000313" key="3">
    <source>
        <dbReference type="EMBL" id="TYL39849.1"/>
    </source>
</evidence>
<feature type="region of interest" description="Disordered" evidence="1">
    <location>
        <begin position="1"/>
        <end position="32"/>
    </location>
</feature>
<evidence type="ECO:0000313" key="4">
    <source>
        <dbReference type="Proteomes" id="UP000766904"/>
    </source>
</evidence>
<feature type="transmembrane region" description="Helical" evidence="2">
    <location>
        <begin position="236"/>
        <end position="258"/>
    </location>
</feature>
<protein>
    <recommendedName>
        <fullName evidence="5">DUF4013 domain-containing protein</fullName>
    </recommendedName>
</protein>
<feature type="region of interest" description="Disordered" evidence="1">
    <location>
        <begin position="97"/>
        <end position="132"/>
    </location>
</feature>
<dbReference type="RefSeq" id="WP_148856984.1">
    <property type="nucleotide sequence ID" value="NZ_PHNJ01000002.1"/>
</dbReference>
<keyword evidence="2" id="KW-0472">Membrane</keyword>
<feature type="transmembrane region" description="Helical" evidence="2">
    <location>
        <begin position="42"/>
        <end position="62"/>
    </location>
</feature>
<comment type="caution">
    <text evidence="3">The sequence shown here is derived from an EMBL/GenBank/DDBJ whole genome shotgun (WGS) entry which is preliminary data.</text>
</comment>
<feature type="transmembrane region" description="Helical" evidence="2">
    <location>
        <begin position="206"/>
        <end position="230"/>
    </location>
</feature>
<keyword evidence="2" id="KW-0812">Transmembrane</keyword>
<dbReference type="EMBL" id="PHNJ01000002">
    <property type="protein sequence ID" value="TYL39849.1"/>
    <property type="molecule type" value="Genomic_DNA"/>
</dbReference>
<sequence>MDPDHAASTSGPGPGGRPGSEGLPGTPRDERPHSFPWHVSRVLNRFGAILSFALVPLLTSLFPLENVARALEGARGMSINLEFALPTPLLDLWTFADPPEPTPGTEPRDTAVDPGTGIESRESTASSGGQFDLTVDTPLETVVLPLEGAGLEIGAWLAFVLVAYAAVAAVLAAVYVGGLDRRLRGEPAAVPTCVAAYGPRFFAYNLLVYGAVAALVPFVLLSPTVLLLAFPALVLLAYLFYAVPFLFVVADAGVLEAFRRSYGFAVGERTYLTFALWHVGVAVVSSLVLSLSVSAGGAGFLFALVVAVPLALVLTAASVSFVRELVETEAVERRA</sequence>
<keyword evidence="2" id="KW-1133">Transmembrane helix</keyword>
<evidence type="ECO:0008006" key="5">
    <source>
        <dbReference type="Google" id="ProtNLM"/>
    </source>
</evidence>
<evidence type="ECO:0000256" key="1">
    <source>
        <dbReference type="SAM" id="MobiDB-lite"/>
    </source>
</evidence>
<dbReference type="OrthoDB" id="170079at2157"/>
<name>A0A8J8TTG1_9EURY</name>
<evidence type="ECO:0000256" key="2">
    <source>
        <dbReference type="SAM" id="Phobius"/>
    </source>
</evidence>
<accession>A0A8J8TTG1</accession>
<proteinExistence type="predicted"/>
<feature type="transmembrane region" description="Helical" evidence="2">
    <location>
        <begin position="270"/>
        <end position="293"/>
    </location>
</feature>